<feature type="transmembrane region" description="Helical" evidence="7">
    <location>
        <begin position="102"/>
        <end position="125"/>
    </location>
</feature>
<feature type="transmembrane region" description="Helical" evidence="7">
    <location>
        <begin position="236"/>
        <end position="258"/>
    </location>
</feature>
<comment type="caution">
    <text evidence="9">The sequence shown here is derived from an EMBL/GenBank/DDBJ whole genome shotgun (WGS) entry which is preliminary data.</text>
</comment>
<dbReference type="PANTHER" id="PTHR43163:SF6">
    <property type="entry name" value="DIPEPTIDE TRANSPORT SYSTEM PERMEASE PROTEIN DPPB-RELATED"/>
    <property type="match status" value="1"/>
</dbReference>
<comment type="similarity">
    <text evidence="7">Belongs to the binding-protein-dependent transport system permease family.</text>
</comment>
<dbReference type="Gene3D" id="1.10.3720.10">
    <property type="entry name" value="MetI-like"/>
    <property type="match status" value="1"/>
</dbReference>
<dbReference type="PANTHER" id="PTHR43163">
    <property type="entry name" value="DIPEPTIDE TRANSPORT SYSTEM PERMEASE PROTEIN DPPB-RELATED"/>
    <property type="match status" value="1"/>
</dbReference>
<evidence type="ECO:0000256" key="6">
    <source>
        <dbReference type="ARBA" id="ARBA00023136"/>
    </source>
</evidence>
<dbReference type="InterPro" id="IPR045621">
    <property type="entry name" value="BPD_transp_1_N"/>
</dbReference>
<evidence type="ECO:0000256" key="5">
    <source>
        <dbReference type="ARBA" id="ARBA00022989"/>
    </source>
</evidence>
<evidence type="ECO:0000313" key="10">
    <source>
        <dbReference type="Proteomes" id="UP000295601"/>
    </source>
</evidence>
<comment type="subcellular location">
    <subcellularLocation>
        <location evidence="1 7">Cell membrane</location>
        <topology evidence="1 7">Multi-pass membrane protein</topology>
    </subcellularLocation>
</comment>
<evidence type="ECO:0000256" key="1">
    <source>
        <dbReference type="ARBA" id="ARBA00004651"/>
    </source>
</evidence>
<dbReference type="Pfam" id="PF00528">
    <property type="entry name" value="BPD_transp_1"/>
    <property type="match status" value="1"/>
</dbReference>
<proteinExistence type="inferred from homology"/>
<protein>
    <submittedName>
        <fullName evidence="9">Peptide/nickel transport system permease protein</fullName>
    </submittedName>
</protein>
<evidence type="ECO:0000256" key="4">
    <source>
        <dbReference type="ARBA" id="ARBA00022692"/>
    </source>
</evidence>
<feature type="transmembrane region" description="Helical" evidence="7">
    <location>
        <begin position="175"/>
        <end position="198"/>
    </location>
</feature>
<dbReference type="Pfam" id="PF19300">
    <property type="entry name" value="BPD_transp_1_N"/>
    <property type="match status" value="1"/>
</dbReference>
<keyword evidence="3" id="KW-1003">Cell membrane</keyword>
<evidence type="ECO:0000256" key="2">
    <source>
        <dbReference type="ARBA" id="ARBA00022448"/>
    </source>
</evidence>
<accession>A0A4R6S3V7</accession>
<reference evidence="9 10" key="1">
    <citation type="submission" date="2019-03" db="EMBL/GenBank/DDBJ databases">
        <title>Genomic analyses of the natural microbiome of Caenorhabditis elegans.</title>
        <authorList>
            <person name="Samuel B."/>
        </authorList>
    </citation>
    <scope>NUCLEOTIDE SEQUENCE [LARGE SCALE GENOMIC DNA]</scope>
    <source>
        <strain evidence="9 10">JUb18</strain>
    </source>
</reference>
<gene>
    <name evidence="9" type="ORF">EDF62_1385</name>
</gene>
<evidence type="ECO:0000313" key="9">
    <source>
        <dbReference type="EMBL" id="TDP93406.1"/>
    </source>
</evidence>
<organism evidence="9 10">
    <name type="scientific">Leucobacter luti</name>
    <dbReference type="NCBI Taxonomy" id="340320"/>
    <lineage>
        <taxon>Bacteria</taxon>
        <taxon>Bacillati</taxon>
        <taxon>Actinomycetota</taxon>
        <taxon>Actinomycetes</taxon>
        <taxon>Micrococcales</taxon>
        <taxon>Microbacteriaceae</taxon>
        <taxon>Leucobacter</taxon>
    </lineage>
</organism>
<evidence type="ECO:0000259" key="8">
    <source>
        <dbReference type="PROSITE" id="PS50928"/>
    </source>
</evidence>
<dbReference type="EMBL" id="SNYA01000003">
    <property type="protein sequence ID" value="TDP93406.1"/>
    <property type="molecule type" value="Genomic_DNA"/>
</dbReference>
<dbReference type="OrthoDB" id="5169641at2"/>
<dbReference type="GO" id="GO:0055085">
    <property type="term" value="P:transmembrane transport"/>
    <property type="evidence" value="ECO:0007669"/>
    <property type="project" value="InterPro"/>
</dbReference>
<sequence>MLKLIGTRLALVVPQLLLVSALVFLLVYLVPGSAASLILGDAAASPEEIARVETQLGLDQPFFVRLFGWIGSALQGDLGTSLQSGRPVTELIAEKLPATLSLIGGGLIVAIIVGVGLGVLAGTHARRPVDRGVTAITSLLQAIPEFWLGLLLVLVFVIQLGVAPVVAWVPPEQDFFGWMRGLILPSLALGAGASALIARQTRTATAAALSSRYADTLTAAGVPRRKIIWVYALKNAMVPVLAAAALAVSILFGTSLVMERVFAFPGVGSMLVNAVIGKDFPVVQGTVLVVAIIIIAVNLIVDICYGIINPKARPQ</sequence>
<dbReference type="GO" id="GO:0005886">
    <property type="term" value="C:plasma membrane"/>
    <property type="evidence" value="ECO:0007669"/>
    <property type="project" value="UniProtKB-SubCell"/>
</dbReference>
<dbReference type="PROSITE" id="PS50928">
    <property type="entry name" value="ABC_TM1"/>
    <property type="match status" value="1"/>
</dbReference>
<evidence type="ECO:0000256" key="7">
    <source>
        <dbReference type="RuleBase" id="RU363032"/>
    </source>
</evidence>
<dbReference type="InterPro" id="IPR000515">
    <property type="entry name" value="MetI-like"/>
</dbReference>
<name>A0A4R6S3V7_9MICO</name>
<feature type="transmembrane region" description="Helical" evidence="7">
    <location>
        <begin position="146"/>
        <end position="169"/>
    </location>
</feature>
<keyword evidence="4 7" id="KW-0812">Transmembrane</keyword>
<dbReference type="RefSeq" id="WP_133616429.1">
    <property type="nucleotide sequence ID" value="NZ_CP080492.1"/>
</dbReference>
<dbReference type="Proteomes" id="UP000295601">
    <property type="component" value="Unassembled WGS sequence"/>
</dbReference>
<dbReference type="SUPFAM" id="SSF161098">
    <property type="entry name" value="MetI-like"/>
    <property type="match status" value="1"/>
</dbReference>
<feature type="domain" description="ABC transmembrane type-1" evidence="8">
    <location>
        <begin position="96"/>
        <end position="301"/>
    </location>
</feature>
<feature type="transmembrane region" description="Helical" evidence="7">
    <location>
        <begin position="287"/>
        <end position="308"/>
    </location>
</feature>
<evidence type="ECO:0000256" key="3">
    <source>
        <dbReference type="ARBA" id="ARBA00022475"/>
    </source>
</evidence>
<dbReference type="InterPro" id="IPR035906">
    <property type="entry name" value="MetI-like_sf"/>
</dbReference>
<dbReference type="AlphaFoldDB" id="A0A4R6S3V7"/>
<feature type="transmembrane region" description="Helical" evidence="7">
    <location>
        <begin position="9"/>
        <end position="30"/>
    </location>
</feature>
<keyword evidence="6 7" id="KW-0472">Membrane</keyword>
<dbReference type="CDD" id="cd06261">
    <property type="entry name" value="TM_PBP2"/>
    <property type="match status" value="1"/>
</dbReference>
<keyword evidence="2 7" id="KW-0813">Transport</keyword>
<keyword evidence="10" id="KW-1185">Reference proteome</keyword>
<keyword evidence="5 7" id="KW-1133">Transmembrane helix</keyword>